<feature type="transmembrane region" description="Helical" evidence="6">
    <location>
        <begin position="191"/>
        <end position="214"/>
    </location>
</feature>
<gene>
    <name evidence="7" type="ORF">CFIMG_001241RA</name>
</gene>
<reference evidence="7 8" key="2">
    <citation type="journal article" date="2013" name="IMA Fungus">
        <title>IMA Genome-F 1: Ceratocystis fimbriata: Draft nuclear genome sequence for the plant pathogen, Ceratocystis fimbriata.</title>
        <authorList>
            <person name="Wilken P.M."/>
            <person name="Steenkamp E.T."/>
            <person name="Wingfield M.J."/>
            <person name="de Beer Z.W."/>
            <person name="Wingfield B.D."/>
        </authorList>
    </citation>
    <scope>NUCLEOTIDE SEQUENCE [LARGE SCALE GENOMIC DNA]</scope>
    <source>
        <strain evidence="7 8">CBS 114723</strain>
    </source>
</reference>
<keyword evidence="5 6" id="KW-0472">Membrane</keyword>
<organism evidence="7 8">
    <name type="scientific">Ceratocystis fimbriata CBS 114723</name>
    <dbReference type="NCBI Taxonomy" id="1035309"/>
    <lineage>
        <taxon>Eukaryota</taxon>
        <taxon>Fungi</taxon>
        <taxon>Dikarya</taxon>
        <taxon>Ascomycota</taxon>
        <taxon>Pezizomycotina</taxon>
        <taxon>Sordariomycetes</taxon>
        <taxon>Hypocreomycetidae</taxon>
        <taxon>Microascales</taxon>
        <taxon>Ceratocystidaceae</taxon>
        <taxon>Ceratocystis</taxon>
    </lineage>
</organism>
<protein>
    <submittedName>
        <fullName evidence="7">Uncharacterized protein</fullName>
    </submittedName>
</protein>
<dbReference type="PANTHER" id="PTHR31394">
    <property type="entry name" value="TRANSMEMBRANE PROTEIN 199"/>
    <property type="match status" value="1"/>
</dbReference>
<dbReference type="Pfam" id="PF11712">
    <property type="entry name" value="Vma12"/>
    <property type="match status" value="1"/>
</dbReference>
<comment type="caution">
    <text evidence="7">The sequence shown here is derived from an EMBL/GenBank/DDBJ whole genome shotgun (WGS) entry which is preliminary data.</text>
</comment>
<keyword evidence="4 6" id="KW-1133">Transmembrane helix</keyword>
<accession>A0A2C5X198</accession>
<evidence type="ECO:0000256" key="2">
    <source>
        <dbReference type="ARBA" id="ARBA00022692"/>
    </source>
</evidence>
<keyword evidence="2 6" id="KW-0812">Transmembrane</keyword>
<dbReference type="Proteomes" id="UP000222788">
    <property type="component" value="Unassembled WGS sequence"/>
</dbReference>
<sequence>MVLLTITPTIVEALEKLPLKEQKEVQTNNNTTESAVLLQPDITSPTEGQPIAHQQVLKLWEEISGHGITGFSLEKLLQGSRVYIPPPPPKPEQSPEFKALMERLRQEEEERKYQRMTNPSKIAAFSNQSPNVVAFAEVNRPRNEDIGNDEEDTYEEVQRQLMLIVNFLISIAGVAATLWIVARWWSTPARLALSMGGAIVVAITEVAVYAAFVWRVDKSEKKSKKSDQRKKEVRSITQTWTIGQKGVEDSDNYDKQAIAEQTVSGQTADVDQQTAEFSLRRRVLASEK</sequence>
<evidence type="ECO:0000256" key="5">
    <source>
        <dbReference type="ARBA" id="ARBA00023136"/>
    </source>
</evidence>
<dbReference type="OrthoDB" id="19981at2759"/>
<proteinExistence type="predicted"/>
<dbReference type="GO" id="GO:0070072">
    <property type="term" value="P:vacuolar proton-transporting V-type ATPase complex assembly"/>
    <property type="evidence" value="ECO:0007669"/>
    <property type="project" value="InterPro"/>
</dbReference>
<dbReference type="AlphaFoldDB" id="A0A2C5X198"/>
<evidence type="ECO:0000256" key="1">
    <source>
        <dbReference type="ARBA" id="ARBA00004477"/>
    </source>
</evidence>
<name>A0A2C5X198_9PEZI</name>
<evidence type="ECO:0000313" key="7">
    <source>
        <dbReference type="EMBL" id="PHH54819.1"/>
    </source>
</evidence>
<dbReference type="GO" id="GO:0005789">
    <property type="term" value="C:endoplasmic reticulum membrane"/>
    <property type="evidence" value="ECO:0007669"/>
    <property type="project" value="UniProtKB-SubCell"/>
</dbReference>
<dbReference type="EMBL" id="APWK03000018">
    <property type="protein sequence ID" value="PHH54819.1"/>
    <property type="molecule type" value="Genomic_DNA"/>
</dbReference>
<evidence type="ECO:0000256" key="6">
    <source>
        <dbReference type="SAM" id="Phobius"/>
    </source>
</evidence>
<feature type="transmembrane region" description="Helical" evidence="6">
    <location>
        <begin position="163"/>
        <end position="185"/>
    </location>
</feature>
<reference evidence="7 8" key="1">
    <citation type="journal article" date="2013" name="Fungal Biol.">
        <title>Analysis of microsatellite markers in the genome of the plant pathogen Ceratocystis fimbriata.</title>
        <authorList>
            <person name="Simpson M.C."/>
            <person name="Wilken P.M."/>
            <person name="Coetzee M.P."/>
            <person name="Wingfield M.J."/>
            <person name="Wingfield B.D."/>
        </authorList>
    </citation>
    <scope>NUCLEOTIDE SEQUENCE [LARGE SCALE GENOMIC DNA]</scope>
    <source>
        <strain evidence="7 8">CBS 114723</strain>
    </source>
</reference>
<keyword evidence="3" id="KW-0256">Endoplasmic reticulum</keyword>
<dbReference type="InterPro" id="IPR021013">
    <property type="entry name" value="ATPase_Vma12"/>
</dbReference>
<dbReference type="PANTHER" id="PTHR31394:SF1">
    <property type="entry name" value="TRANSMEMBRANE PROTEIN 199"/>
    <property type="match status" value="1"/>
</dbReference>
<comment type="subcellular location">
    <subcellularLocation>
        <location evidence="1">Endoplasmic reticulum membrane</location>
        <topology evidence="1">Multi-pass membrane protein</topology>
    </subcellularLocation>
</comment>
<evidence type="ECO:0000256" key="3">
    <source>
        <dbReference type="ARBA" id="ARBA00022824"/>
    </source>
</evidence>
<keyword evidence="8" id="KW-1185">Reference proteome</keyword>
<evidence type="ECO:0000256" key="4">
    <source>
        <dbReference type="ARBA" id="ARBA00022989"/>
    </source>
</evidence>
<evidence type="ECO:0000313" key="8">
    <source>
        <dbReference type="Proteomes" id="UP000222788"/>
    </source>
</evidence>